<dbReference type="SUPFAM" id="SSF53850">
    <property type="entry name" value="Periplasmic binding protein-like II"/>
    <property type="match status" value="1"/>
</dbReference>
<dbReference type="GO" id="GO:1904680">
    <property type="term" value="F:peptide transmembrane transporter activity"/>
    <property type="evidence" value="ECO:0007669"/>
    <property type="project" value="TreeGrafter"/>
</dbReference>
<evidence type="ECO:0000256" key="3">
    <source>
        <dbReference type="ARBA" id="ARBA00022729"/>
    </source>
</evidence>
<evidence type="ECO:0000256" key="4">
    <source>
        <dbReference type="SAM" id="Coils"/>
    </source>
</evidence>
<name>A0A497F3Q9_9CREN</name>
<feature type="domain" description="Solute-binding protein family 5" evidence="5">
    <location>
        <begin position="60"/>
        <end position="293"/>
    </location>
</feature>
<evidence type="ECO:0000256" key="2">
    <source>
        <dbReference type="ARBA" id="ARBA00022448"/>
    </source>
</evidence>
<dbReference type="InterPro" id="IPR000914">
    <property type="entry name" value="SBP_5_dom"/>
</dbReference>
<comment type="similarity">
    <text evidence="1">Belongs to the bacterial solute-binding protein 5 family.</text>
</comment>
<dbReference type="Pfam" id="PF00496">
    <property type="entry name" value="SBP_bac_5"/>
    <property type="match status" value="1"/>
</dbReference>
<dbReference type="PANTHER" id="PTHR30290">
    <property type="entry name" value="PERIPLASMIC BINDING COMPONENT OF ABC TRANSPORTER"/>
    <property type="match status" value="1"/>
</dbReference>
<protein>
    <recommendedName>
        <fullName evidence="5">Solute-binding protein family 5 domain-containing protein</fullName>
    </recommendedName>
</protein>
<dbReference type="Gene3D" id="3.10.105.10">
    <property type="entry name" value="Dipeptide-binding Protein, Domain 3"/>
    <property type="match status" value="1"/>
</dbReference>
<evidence type="ECO:0000259" key="5">
    <source>
        <dbReference type="Pfam" id="PF00496"/>
    </source>
</evidence>
<proteinExistence type="inferred from homology"/>
<dbReference type="EMBL" id="QMRA01000037">
    <property type="protein sequence ID" value="RLE54036.1"/>
    <property type="molecule type" value="Genomic_DNA"/>
</dbReference>
<evidence type="ECO:0000313" key="7">
    <source>
        <dbReference type="Proteomes" id="UP000269499"/>
    </source>
</evidence>
<sequence length="924" mass="103867">MLINLKEYITYRGGLIMIMRKKAVIFTILAILMALTIVSAASTTFTVFAAPEKKGPRAEKLVFIEYGENWETALLDVAEGKAAAFVWGASKEAFEKYKDDERVKFFLAPTGIHAFLLNAAYNETEGTFNPFAIEKVRYAVNFLFDREWYVSQVLGGLGKPMYTAISEFEPDFLVILPSILKHNIRYDEDYALKLIEEGMLEANETGPWAGKIKKIDGKWYYDGEPVTIIGAIRNDDPRREAMGEYLANQLEKAGFTVERRYGTFRELIPVVYLSDPYKLEWHFYTEGWGGGFSRYNDWDPIFFYTTAYWQWQFGTPSYFDGSEVTVTYMGKTMTLDEVAKLLGDGKYKSIDERNEAMRVICDVGITKSVRVFVAKLAEAYFVNAKVMNPVIEFGYGTGNHWFFVTASMEGSDTLVMAMVHVTETEPWNWANNDWYTHIIWQATYEPGLSRHPHNGKVIPVCSTFSVETKGPEGALTVPNTAILWDPFQNKWVSPSELSDEFLMNFYASDLDTAKAMATKAKSKVIFNYKFPTFHDGSKESLADILYSLYFDWQWAVRVNDTDPTYDESESPGMLSFMSMIRGVEIINSTAIAIYIDYWHFDLDEIAAMASTFPSAPWHLRWAEEQLVISGAYSWTAEEIAPRIDERNSDHANAIKQYLAQAATAGKVPTCLKQLGDKGVISVADAVDRYNKAISFIDQYGHAIIGNGPFYVTKVDFVAMRMELAAWRDEGYPWPVGYWDEFAQLKKAEIVDVKVPEAALLGISFDTTVDISGVTTDELEIVAALVVDSAGNIIYSTTDYEVVDEDTIKLTMKVEKTGLFSLRVAVASNDVAIPAVKEAPLNVVEVEPYVKSLEKELSEAKDQIIDLQADIAELQTTLERVKVEQYEAGKSEGYSTGITTGAVVGLIVRLAVGIAIAKFALKPKQ</sequence>
<feature type="coiled-coil region" evidence="4">
    <location>
        <begin position="849"/>
        <end position="883"/>
    </location>
</feature>
<gene>
    <name evidence="6" type="ORF">DRJ26_02385</name>
</gene>
<comment type="caution">
    <text evidence="6">The sequence shown here is derived from an EMBL/GenBank/DDBJ whole genome shotgun (WGS) entry which is preliminary data.</text>
</comment>
<accession>A0A497F3Q9</accession>
<dbReference type="PANTHER" id="PTHR30290:SF9">
    <property type="entry name" value="OLIGOPEPTIDE-BINDING PROTEIN APPA"/>
    <property type="match status" value="1"/>
</dbReference>
<dbReference type="GO" id="GO:0015833">
    <property type="term" value="P:peptide transport"/>
    <property type="evidence" value="ECO:0007669"/>
    <property type="project" value="TreeGrafter"/>
</dbReference>
<dbReference type="AlphaFoldDB" id="A0A497F3Q9"/>
<evidence type="ECO:0000256" key="1">
    <source>
        <dbReference type="ARBA" id="ARBA00005695"/>
    </source>
</evidence>
<organism evidence="6 7">
    <name type="scientific">Thermoproteota archaeon</name>
    <dbReference type="NCBI Taxonomy" id="2056631"/>
    <lineage>
        <taxon>Archaea</taxon>
        <taxon>Thermoproteota</taxon>
    </lineage>
</organism>
<dbReference type="InterPro" id="IPR039424">
    <property type="entry name" value="SBP_5"/>
</dbReference>
<keyword evidence="4" id="KW-0175">Coiled coil</keyword>
<reference evidence="6 7" key="1">
    <citation type="submission" date="2018-06" db="EMBL/GenBank/DDBJ databases">
        <title>Extensive metabolic versatility and redundancy in microbially diverse, dynamic hydrothermal sediments.</title>
        <authorList>
            <person name="Dombrowski N."/>
            <person name="Teske A."/>
            <person name="Baker B.J."/>
        </authorList>
    </citation>
    <scope>NUCLEOTIDE SEQUENCE [LARGE SCALE GENOMIC DNA]</scope>
    <source>
        <strain evidence="6">B20_G2</strain>
    </source>
</reference>
<evidence type="ECO:0000313" key="6">
    <source>
        <dbReference type="EMBL" id="RLE54036.1"/>
    </source>
</evidence>
<dbReference type="Proteomes" id="UP000269499">
    <property type="component" value="Unassembled WGS sequence"/>
</dbReference>
<keyword evidence="3" id="KW-0732">Signal</keyword>
<keyword evidence="2" id="KW-0813">Transport</keyword>